<dbReference type="InterPro" id="IPR000960">
    <property type="entry name" value="Flavin_mOase"/>
</dbReference>
<dbReference type="InterPro" id="IPR020946">
    <property type="entry name" value="Flavin_mOase-like"/>
</dbReference>
<evidence type="ECO:0000256" key="7">
    <source>
        <dbReference type="RuleBase" id="RU361177"/>
    </source>
</evidence>
<evidence type="ECO:0000313" key="11">
    <source>
        <dbReference type="Proteomes" id="UP000002051"/>
    </source>
</evidence>
<accession>A0A072V7W7</accession>
<dbReference type="EMBL" id="PSQE01000002">
    <property type="protein sequence ID" value="RHN73985.1"/>
    <property type="molecule type" value="Genomic_DNA"/>
</dbReference>
<reference evidence="9" key="5">
    <citation type="journal article" date="2018" name="Nat. Plants">
        <title>Whole-genome landscape of Medicago truncatula symbiotic genes.</title>
        <authorList>
            <person name="Pecrix Y."/>
            <person name="Gamas P."/>
            <person name="Carrere S."/>
        </authorList>
    </citation>
    <scope>NUCLEOTIDE SEQUENCE</scope>
    <source>
        <tissue evidence="9">Leaves</tissue>
    </source>
</reference>
<dbReference type="Pfam" id="PF00743">
    <property type="entry name" value="FMO-like"/>
    <property type="match status" value="1"/>
</dbReference>
<dbReference type="OrthoDB" id="66881at2759"/>
<evidence type="ECO:0000256" key="3">
    <source>
        <dbReference type="ARBA" id="ARBA00022630"/>
    </source>
</evidence>
<dbReference type="Proteomes" id="UP000265566">
    <property type="component" value="Chromosome 2"/>
</dbReference>
<dbReference type="InterPro" id="IPR036188">
    <property type="entry name" value="FAD/NAD-bd_sf"/>
</dbReference>
<reference evidence="8 11" key="2">
    <citation type="journal article" date="2014" name="BMC Genomics">
        <title>An improved genome release (version Mt4.0) for the model legume Medicago truncatula.</title>
        <authorList>
            <person name="Tang H."/>
            <person name="Krishnakumar V."/>
            <person name="Bidwell S."/>
            <person name="Rosen B."/>
            <person name="Chan A."/>
            <person name="Zhou S."/>
            <person name="Gentzbittel L."/>
            <person name="Childs K.L."/>
            <person name="Yandell M."/>
            <person name="Gundlach H."/>
            <person name="Mayer K.F."/>
            <person name="Schwartz D.C."/>
            <person name="Town C.D."/>
        </authorList>
    </citation>
    <scope>GENOME REANNOTATION</scope>
    <source>
        <strain evidence="8">A17</strain>
        <strain evidence="10 11">cv. Jemalong A17</strain>
    </source>
</reference>
<dbReference type="Gene3D" id="3.50.50.60">
    <property type="entry name" value="FAD/NAD(P)-binding domain"/>
    <property type="match status" value="2"/>
</dbReference>
<dbReference type="FunFam" id="3.50.50.60:FF:000167">
    <property type="entry name" value="Flavin-containing monooxygenase"/>
    <property type="match status" value="1"/>
</dbReference>
<protein>
    <recommendedName>
        <fullName evidence="7">Flavin-containing monooxygenase</fullName>
        <ecNumber evidence="7">1.-.-.-</ecNumber>
    </recommendedName>
</protein>
<keyword evidence="3 7" id="KW-0285">Flavoprotein</keyword>
<keyword evidence="5" id="KW-0521">NADP</keyword>
<evidence type="ECO:0000313" key="9">
    <source>
        <dbReference type="EMBL" id="RHN73985.1"/>
    </source>
</evidence>
<name>A0A072V7W7_MEDTR</name>
<gene>
    <name evidence="10" type="primary">25488323</name>
    <name evidence="8" type="ordered locus">MTR_2g450510</name>
    <name evidence="9" type="ORF">MtrunA17_Chr2g0304651</name>
</gene>
<dbReference type="SUPFAM" id="SSF51905">
    <property type="entry name" value="FAD/NAD(P)-binding domain"/>
    <property type="match status" value="2"/>
</dbReference>
<keyword evidence="4 7" id="KW-0274">FAD</keyword>
<reference evidence="10" key="3">
    <citation type="submission" date="2015-04" db="UniProtKB">
        <authorList>
            <consortium name="EnsemblPlants"/>
        </authorList>
    </citation>
    <scope>IDENTIFICATION</scope>
    <source>
        <strain evidence="10">cv. Jemalong A17</strain>
    </source>
</reference>
<dbReference type="FunFam" id="3.50.50.60:FF:000169">
    <property type="entry name" value="Flavin-containing monooxygenase"/>
    <property type="match status" value="1"/>
</dbReference>
<keyword evidence="11" id="KW-1185">Reference proteome</keyword>
<keyword evidence="7 8" id="KW-0503">Monooxygenase</keyword>
<dbReference type="PROSITE" id="PS51257">
    <property type="entry name" value="PROKAR_LIPOPROTEIN"/>
    <property type="match status" value="1"/>
</dbReference>
<dbReference type="GO" id="GO:0004497">
    <property type="term" value="F:monooxygenase activity"/>
    <property type="evidence" value="ECO:0000318"/>
    <property type="project" value="GO_Central"/>
</dbReference>
<evidence type="ECO:0000313" key="12">
    <source>
        <dbReference type="Proteomes" id="UP000265566"/>
    </source>
</evidence>
<evidence type="ECO:0000313" key="8">
    <source>
        <dbReference type="EMBL" id="KEH37882.1"/>
    </source>
</evidence>
<sequence length="518" mass="59077">MEKRVAIVGAGISGLLACKYVTQIGFHPIVFEADDGVGGQWRHTIESTKIQNPRQDFQFIDFPWDSSVKEDNPNNHQVQEYLNSYAKHFSIIPYIRFNSKVIDIDYVGESNEEMKSWELWSGNGTSFGSKGTWHITVEDTKDFSIEVHKAEFVILCIGKYSGFPNIPKFPPANGPEVFKGKVMHSMDYAALDNQTAAELIKNKRVTIVGSGKSALDVATECADKNGLIHPCTMILRTVHWFIPNFNVWGISLAFLYFNRFGELFVHKPGEHFLLGLLATLLSPLRWGIGKLIEAYLKWKLPLKKYGLVPNHSFHHDMYKCTFGIFPELFFDKVNEGSIVIKNSESFSFYNEGLIINGEAKPLETDVVIFATGFKGDEKLRNIFKSPIFQNNINGSTNSTVPLYRQIIHPRIPQLAIIGYAEALSNIYSNEMRCQWLAQFLDGNIELPTIRDMEKDIKVWEDTIKQYDRNWKSCIVTCGIWYNDQLCKDMKCNPRRKSGPFAELFEPYGPADYNGLVQK</sequence>
<comment type="cofactor">
    <cofactor evidence="1 7">
        <name>FAD</name>
        <dbReference type="ChEBI" id="CHEBI:57692"/>
    </cofactor>
</comment>
<dbReference type="PIRSF" id="PIRSF000332">
    <property type="entry name" value="FMO"/>
    <property type="match status" value="1"/>
</dbReference>
<evidence type="ECO:0000256" key="4">
    <source>
        <dbReference type="ARBA" id="ARBA00022827"/>
    </source>
</evidence>
<dbReference type="KEGG" id="mtr:25488323"/>
<dbReference type="Proteomes" id="UP000002051">
    <property type="component" value="Chromosome 2"/>
</dbReference>
<dbReference type="GO" id="GO:0050660">
    <property type="term" value="F:flavin adenine dinucleotide binding"/>
    <property type="evidence" value="ECO:0007669"/>
    <property type="project" value="InterPro"/>
</dbReference>
<dbReference type="Gramene" id="rna9902">
    <property type="protein sequence ID" value="RHN73985.1"/>
    <property type="gene ID" value="gene9902"/>
</dbReference>
<dbReference type="GO" id="GO:0004499">
    <property type="term" value="F:N,N-dimethylaniline monooxygenase activity"/>
    <property type="evidence" value="ECO:0007669"/>
    <property type="project" value="InterPro"/>
</dbReference>
<evidence type="ECO:0000256" key="2">
    <source>
        <dbReference type="ARBA" id="ARBA00009183"/>
    </source>
</evidence>
<evidence type="ECO:0000256" key="1">
    <source>
        <dbReference type="ARBA" id="ARBA00001974"/>
    </source>
</evidence>
<evidence type="ECO:0000313" key="10">
    <source>
        <dbReference type="EnsemblPlants" id="KEH37882"/>
    </source>
</evidence>
<dbReference type="PANTHER" id="PTHR23023">
    <property type="entry name" value="DIMETHYLANILINE MONOOXYGENASE"/>
    <property type="match status" value="1"/>
</dbReference>
<proteinExistence type="inferred from homology"/>
<evidence type="ECO:0000256" key="6">
    <source>
        <dbReference type="ARBA" id="ARBA00023002"/>
    </source>
</evidence>
<dbReference type="HOGENOM" id="CLU_006909_9_3_1"/>
<dbReference type="EC" id="1.-.-.-" evidence="7"/>
<dbReference type="AlphaFoldDB" id="A0A072V7W7"/>
<dbReference type="GO" id="GO:0050661">
    <property type="term" value="F:NADP binding"/>
    <property type="evidence" value="ECO:0007669"/>
    <property type="project" value="InterPro"/>
</dbReference>
<dbReference type="InterPro" id="IPR050346">
    <property type="entry name" value="FMO-like"/>
</dbReference>
<keyword evidence="6 7" id="KW-0560">Oxidoreductase</keyword>
<dbReference type="EnsemblPlants" id="KEH37882">
    <property type="protein sequence ID" value="KEH37882"/>
    <property type="gene ID" value="MTR_2g450510"/>
</dbReference>
<organism evidence="8 11">
    <name type="scientific">Medicago truncatula</name>
    <name type="common">Barrel medic</name>
    <name type="synonym">Medicago tribuloides</name>
    <dbReference type="NCBI Taxonomy" id="3880"/>
    <lineage>
        <taxon>Eukaryota</taxon>
        <taxon>Viridiplantae</taxon>
        <taxon>Streptophyta</taxon>
        <taxon>Embryophyta</taxon>
        <taxon>Tracheophyta</taxon>
        <taxon>Spermatophyta</taxon>
        <taxon>Magnoliopsida</taxon>
        <taxon>eudicotyledons</taxon>
        <taxon>Gunneridae</taxon>
        <taxon>Pentapetalae</taxon>
        <taxon>rosids</taxon>
        <taxon>fabids</taxon>
        <taxon>Fabales</taxon>
        <taxon>Fabaceae</taxon>
        <taxon>Papilionoideae</taxon>
        <taxon>50 kb inversion clade</taxon>
        <taxon>NPAAA clade</taxon>
        <taxon>Hologalegina</taxon>
        <taxon>IRL clade</taxon>
        <taxon>Trifolieae</taxon>
        <taxon>Medicago</taxon>
    </lineage>
</organism>
<comment type="similarity">
    <text evidence="2 7">Belongs to the FMO family.</text>
</comment>
<reference evidence="12" key="4">
    <citation type="journal article" date="2018" name="Nat. Plants">
        <title>Whole-genome landscape of Medicago truncatula symbiotic genes.</title>
        <authorList>
            <person name="Pecrix Y."/>
            <person name="Staton S.E."/>
            <person name="Sallet E."/>
            <person name="Lelandais-Briere C."/>
            <person name="Moreau S."/>
            <person name="Carrere S."/>
            <person name="Blein T."/>
            <person name="Jardinaud M.F."/>
            <person name="Latrasse D."/>
            <person name="Zouine M."/>
            <person name="Zahm M."/>
            <person name="Kreplak J."/>
            <person name="Mayjonade B."/>
            <person name="Satge C."/>
            <person name="Perez M."/>
            <person name="Cauet S."/>
            <person name="Marande W."/>
            <person name="Chantry-Darmon C."/>
            <person name="Lopez-Roques C."/>
            <person name="Bouchez O."/>
            <person name="Berard A."/>
            <person name="Debelle F."/>
            <person name="Munos S."/>
            <person name="Bendahmane A."/>
            <person name="Berges H."/>
            <person name="Niebel A."/>
            <person name="Buitink J."/>
            <person name="Frugier F."/>
            <person name="Benhamed M."/>
            <person name="Crespi M."/>
            <person name="Gouzy J."/>
            <person name="Gamas P."/>
        </authorList>
    </citation>
    <scope>NUCLEOTIDE SEQUENCE [LARGE SCALE GENOMIC DNA]</scope>
    <source>
        <strain evidence="12">cv. Jemalong A17</strain>
    </source>
</reference>
<dbReference type="EMBL" id="CM001218">
    <property type="protein sequence ID" value="KEH37882.1"/>
    <property type="molecule type" value="Genomic_DNA"/>
</dbReference>
<evidence type="ECO:0000256" key="5">
    <source>
        <dbReference type="ARBA" id="ARBA00022857"/>
    </source>
</evidence>
<reference evidence="8 11" key="1">
    <citation type="journal article" date="2011" name="Nature">
        <title>The Medicago genome provides insight into the evolution of rhizobial symbioses.</title>
        <authorList>
            <person name="Young N.D."/>
            <person name="Debelle F."/>
            <person name="Oldroyd G.E."/>
            <person name="Geurts R."/>
            <person name="Cannon S.B."/>
            <person name="Udvardi M.K."/>
            <person name="Benedito V.A."/>
            <person name="Mayer K.F."/>
            <person name="Gouzy J."/>
            <person name="Schoof H."/>
            <person name="Van de Peer Y."/>
            <person name="Proost S."/>
            <person name="Cook D.R."/>
            <person name="Meyers B.C."/>
            <person name="Spannagl M."/>
            <person name="Cheung F."/>
            <person name="De Mita S."/>
            <person name="Krishnakumar V."/>
            <person name="Gundlach H."/>
            <person name="Zhou S."/>
            <person name="Mudge J."/>
            <person name="Bharti A.K."/>
            <person name="Murray J.D."/>
            <person name="Naoumkina M.A."/>
            <person name="Rosen B."/>
            <person name="Silverstein K.A."/>
            <person name="Tang H."/>
            <person name="Rombauts S."/>
            <person name="Zhao P.X."/>
            <person name="Zhou P."/>
            <person name="Barbe V."/>
            <person name="Bardou P."/>
            <person name="Bechner M."/>
            <person name="Bellec A."/>
            <person name="Berger A."/>
            <person name="Berges H."/>
            <person name="Bidwell S."/>
            <person name="Bisseling T."/>
            <person name="Choisne N."/>
            <person name="Couloux A."/>
            <person name="Denny R."/>
            <person name="Deshpande S."/>
            <person name="Dai X."/>
            <person name="Doyle J.J."/>
            <person name="Dudez A.M."/>
            <person name="Farmer A.D."/>
            <person name="Fouteau S."/>
            <person name="Franken C."/>
            <person name="Gibelin C."/>
            <person name="Gish J."/>
            <person name="Goldstein S."/>
            <person name="Gonzalez A.J."/>
            <person name="Green P.J."/>
            <person name="Hallab A."/>
            <person name="Hartog M."/>
            <person name="Hua A."/>
            <person name="Humphray S.J."/>
            <person name="Jeong D.H."/>
            <person name="Jing Y."/>
            <person name="Jocker A."/>
            <person name="Kenton S.M."/>
            <person name="Kim D.J."/>
            <person name="Klee K."/>
            <person name="Lai H."/>
            <person name="Lang C."/>
            <person name="Lin S."/>
            <person name="Macmil S.L."/>
            <person name="Magdelenat G."/>
            <person name="Matthews L."/>
            <person name="McCorrison J."/>
            <person name="Monaghan E.L."/>
            <person name="Mun J.H."/>
            <person name="Najar F.Z."/>
            <person name="Nicholson C."/>
            <person name="Noirot C."/>
            <person name="O'Bleness M."/>
            <person name="Paule C.R."/>
            <person name="Poulain J."/>
            <person name="Prion F."/>
            <person name="Qin B."/>
            <person name="Qu C."/>
            <person name="Retzel E.F."/>
            <person name="Riddle C."/>
            <person name="Sallet E."/>
            <person name="Samain S."/>
            <person name="Samson N."/>
            <person name="Sanders I."/>
            <person name="Saurat O."/>
            <person name="Scarpelli C."/>
            <person name="Schiex T."/>
            <person name="Segurens B."/>
            <person name="Severin A.J."/>
            <person name="Sherrier D.J."/>
            <person name="Shi R."/>
            <person name="Sims S."/>
            <person name="Singer S.R."/>
            <person name="Sinharoy S."/>
            <person name="Sterck L."/>
            <person name="Viollet A."/>
            <person name="Wang B.B."/>
            <person name="Wang K."/>
            <person name="Wang M."/>
            <person name="Wang X."/>
            <person name="Warfsmann J."/>
            <person name="Weissenbach J."/>
            <person name="White D.D."/>
            <person name="White J.D."/>
            <person name="Wiley G.B."/>
            <person name="Wincker P."/>
            <person name="Xing Y."/>
            <person name="Yang L."/>
            <person name="Yao Z."/>
            <person name="Ying F."/>
            <person name="Zhai J."/>
            <person name="Zhou L."/>
            <person name="Zuber A."/>
            <person name="Denarie J."/>
            <person name="Dixon R.A."/>
            <person name="May G.D."/>
            <person name="Schwartz D.C."/>
            <person name="Rogers J."/>
            <person name="Quetier F."/>
            <person name="Town C.D."/>
            <person name="Roe B.A."/>
        </authorList>
    </citation>
    <scope>NUCLEOTIDE SEQUENCE [LARGE SCALE GENOMIC DNA]</scope>
    <source>
        <strain evidence="8">A17</strain>
        <strain evidence="10 11">cv. Jemalong A17</strain>
    </source>
</reference>